<protein>
    <submittedName>
        <fullName evidence="2">Uncharacterized protein</fullName>
    </submittedName>
</protein>
<gene>
    <name evidence="2" type="ORF">UY3_16792</name>
</gene>
<dbReference type="EMBL" id="KB583218">
    <property type="protein sequence ID" value="EMP26128.1"/>
    <property type="molecule type" value="Genomic_DNA"/>
</dbReference>
<proteinExistence type="predicted"/>
<evidence type="ECO:0000313" key="2">
    <source>
        <dbReference type="EMBL" id="EMP26128.1"/>
    </source>
</evidence>
<evidence type="ECO:0000313" key="3">
    <source>
        <dbReference type="Proteomes" id="UP000031443"/>
    </source>
</evidence>
<accession>M7B208</accession>
<dbReference type="Proteomes" id="UP000031443">
    <property type="component" value="Unassembled WGS sequence"/>
</dbReference>
<feature type="region of interest" description="Disordered" evidence="1">
    <location>
        <begin position="32"/>
        <end position="70"/>
    </location>
</feature>
<sequence>MAMTKKLMVKIRMATEREPAIAVESRTVATRVYDGDGASDGNKDCSGAEEGGDEGDNGGQDGIDMGGEEPMTGITRKLMTVVEPRMATRPKPAVMREPMMVAEPGTTATIRESVMATEPRMEATRKVNELMMVAVKRSVDGADSKANGTQDDGDQEADDACDCGIAQDSDEDDGRALGSTKEGDGAGKGPDSNGADDSDEVNDGGRDDSEDGDGAEDVNGGADVSDGGEDGEKDGNRDEDNAQVKECTGEQEEKSKYISGADCNGKDCDGARTHSVYPTHGLVSVASEVHECSGKSISSPGGKCCLAFVKRGLATYLVVLLSLAAL</sequence>
<reference evidence="3" key="1">
    <citation type="journal article" date="2013" name="Nat. Genet.">
        <title>The draft genomes of soft-shell turtle and green sea turtle yield insights into the development and evolution of the turtle-specific body plan.</title>
        <authorList>
            <person name="Wang Z."/>
            <person name="Pascual-Anaya J."/>
            <person name="Zadissa A."/>
            <person name="Li W."/>
            <person name="Niimura Y."/>
            <person name="Huang Z."/>
            <person name="Li C."/>
            <person name="White S."/>
            <person name="Xiong Z."/>
            <person name="Fang D."/>
            <person name="Wang B."/>
            <person name="Ming Y."/>
            <person name="Chen Y."/>
            <person name="Zheng Y."/>
            <person name="Kuraku S."/>
            <person name="Pignatelli M."/>
            <person name="Herrero J."/>
            <person name="Beal K."/>
            <person name="Nozawa M."/>
            <person name="Li Q."/>
            <person name="Wang J."/>
            <person name="Zhang H."/>
            <person name="Yu L."/>
            <person name="Shigenobu S."/>
            <person name="Wang J."/>
            <person name="Liu J."/>
            <person name="Flicek P."/>
            <person name="Searle S."/>
            <person name="Wang J."/>
            <person name="Kuratani S."/>
            <person name="Yin Y."/>
            <person name="Aken B."/>
            <person name="Zhang G."/>
            <person name="Irie N."/>
        </authorList>
    </citation>
    <scope>NUCLEOTIDE SEQUENCE [LARGE SCALE GENOMIC DNA]</scope>
</reference>
<feature type="compositionally biased region" description="Acidic residues" evidence="1">
    <location>
        <begin position="151"/>
        <end position="161"/>
    </location>
</feature>
<feature type="region of interest" description="Disordered" evidence="1">
    <location>
        <begin position="138"/>
        <end position="256"/>
    </location>
</feature>
<keyword evidence="3" id="KW-1185">Reference proteome</keyword>
<dbReference type="AlphaFoldDB" id="M7B208"/>
<name>M7B208_CHEMY</name>
<feature type="region of interest" description="Disordered" evidence="1">
    <location>
        <begin position="83"/>
        <end position="123"/>
    </location>
</feature>
<feature type="compositionally biased region" description="Acidic residues" evidence="1">
    <location>
        <begin position="194"/>
        <end position="216"/>
    </location>
</feature>
<evidence type="ECO:0000256" key="1">
    <source>
        <dbReference type="SAM" id="MobiDB-lite"/>
    </source>
</evidence>
<organism evidence="2 3">
    <name type="scientific">Chelonia mydas</name>
    <name type="common">Green sea-turtle</name>
    <name type="synonym">Chelonia agassizi</name>
    <dbReference type="NCBI Taxonomy" id="8469"/>
    <lineage>
        <taxon>Eukaryota</taxon>
        <taxon>Metazoa</taxon>
        <taxon>Chordata</taxon>
        <taxon>Craniata</taxon>
        <taxon>Vertebrata</taxon>
        <taxon>Euteleostomi</taxon>
        <taxon>Archelosauria</taxon>
        <taxon>Testudinata</taxon>
        <taxon>Testudines</taxon>
        <taxon>Cryptodira</taxon>
        <taxon>Durocryptodira</taxon>
        <taxon>Americhelydia</taxon>
        <taxon>Chelonioidea</taxon>
        <taxon>Cheloniidae</taxon>
        <taxon>Chelonia</taxon>
    </lineage>
</organism>
<feature type="compositionally biased region" description="Basic and acidic residues" evidence="1">
    <location>
        <begin position="233"/>
        <end position="256"/>
    </location>
</feature>